<comment type="caution">
    <text evidence="3">The sequence shown here is derived from an EMBL/GenBank/DDBJ whole genome shotgun (WGS) entry which is preliminary data.</text>
</comment>
<evidence type="ECO:0000313" key="4">
    <source>
        <dbReference type="Proteomes" id="UP001597063"/>
    </source>
</evidence>
<keyword evidence="2" id="KW-0732">Signal</keyword>
<evidence type="ECO:0000313" key="3">
    <source>
        <dbReference type="EMBL" id="MFD0689054.1"/>
    </source>
</evidence>
<accession>A0ABW2XSI4</accession>
<sequence>MALHFPIAVRGVSAALLVPVLAAGCGGDASTPHRARPPSASGKPSGTPGTIPSRAAGTCHATSTGPAVTRPDRTCTPGATNPAVTQATIKSTVCRPGYTRSIRPPASYTDRLKVTQIRWYGYRDHRTRSYEEDHFLPLSLGGAPSDPRNLWPEPGASPNPKDDVEFSVYRGLCEGKVTLAAAQHAMLTNWTTALAVLHLPAQHPATTD</sequence>
<keyword evidence="4" id="KW-1185">Reference proteome</keyword>
<dbReference type="Proteomes" id="UP001597063">
    <property type="component" value="Unassembled WGS sequence"/>
</dbReference>
<feature type="chain" id="PRO_5046636137" description="HNH endonuclease" evidence="2">
    <location>
        <begin position="23"/>
        <end position="208"/>
    </location>
</feature>
<feature type="region of interest" description="Disordered" evidence="1">
    <location>
        <begin position="28"/>
        <end position="81"/>
    </location>
</feature>
<dbReference type="EMBL" id="JBHTGP010000016">
    <property type="protein sequence ID" value="MFD0689054.1"/>
    <property type="molecule type" value="Genomic_DNA"/>
</dbReference>
<feature type="signal peptide" evidence="2">
    <location>
        <begin position="1"/>
        <end position="22"/>
    </location>
</feature>
<organism evidence="3 4">
    <name type="scientific">Actinomadura fibrosa</name>
    <dbReference type="NCBI Taxonomy" id="111802"/>
    <lineage>
        <taxon>Bacteria</taxon>
        <taxon>Bacillati</taxon>
        <taxon>Actinomycetota</taxon>
        <taxon>Actinomycetes</taxon>
        <taxon>Streptosporangiales</taxon>
        <taxon>Thermomonosporaceae</taxon>
        <taxon>Actinomadura</taxon>
    </lineage>
</organism>
<reference evidence="4" key="1">
    <citation type="journal article" date="2019" name="Int. J. Syst. Evol. Microbiol.">
        <title>The Global Catalogue of Microorganisms (GCM) 10K type strain sequencing project: providing services to taxonomists for standard genome sequencing and annotation.</title>
        <authorList>
            <consortium name="The Broad Institute Genomics Platform"/>
            <consortium name="The Broad Institute Genome Sequencing Center for Infectious Disease"/>
            <person name="Wu L."/>
            <person name="Ma J."/>
        </authorList>
    </citation>
    <scope>NUCLEOTIDE SEQUENCE [LARGE SCALE GENOMIC DNA]</scope>
    <source>
        <strain evidence="4">JCM 9371</strain>
    </source>
</reference>
<proteinExistence type="predicted"/>
<protein>
    <recommendedName>
        <fullName evidence="5">HNH endonuclease</fullName>
    </recommendedName>
</protein>
<name>A0ABW2XSI4_9ACTN</name>
<dbReference type="RefSeq" id="WP_165502792.1">
    <property type="nucleotide sequence ID" value="NZ_CAACUY010000021.1"/>
</dbReference>
<gene>
    <name evidence="3" type="ORF">ACFQZM_31505</name>
</gene>
<evidence type="ECO:0008006" key="5">
    <source>
        <dbReference type="Google" id="ProtNLM"/>
    </source>
</evidence>
<evidence type="ECO:0000256" key="1">
    <source>
        <dbReference type="SAM" id="MobiDB-lite"/>
    </source>
</evidence>
<evidence type="ECO:0000256" key="2">
    <source>
        <dbReference type="SAM" id="SignalP"/>
    </source>
</evidence>